<name>A0A2G5CP40_AQUCA</name>
<keyword evidence="3" id="KW-1185">Reference proteome</keyword>
<feature type="region of interest" description="Disordered" evidence="1">
    <location>
        <begin position="35"/>
        <end position="76"/>
    </location>
</feature>
<gene>
    <name evidence="2" type="ORF">AQUCO_04200034v1</name>
</gene>
<dbReference type="EMBL" id="KZ305059">
    <property type="protein sequence ID" value="PIA33009.1"/>
    <property type="molecule type" value="Genomic_DNA"/>
</dbReference>
<feature type="compositionally biased region" description="Polar residues" evidence="1">
    <location>
        <begin position="54"/>
        <end position="65"/>
    </location>
</feature>
<feature type="compositionally biased region" description="Basic residues" evidence="1">
    <location>
        <begin position="40"/>
        <end position="51"/>
    </location>
</feature>
<accession>A0A2G5CP40</accession>
<evidence type="ECO:0000256" key="1">
    <source>
        <dbReference type="SAM" id="MobiDB-lite"/>
    </source>
</evidence>
<dbReference type="InParanoid" id="A0A2G5CP40"/>
<dbReference type="Proteomes" id="UP000230069">
    <property type="component" value="Unassembled WGS sequence"/>
</dbReference>
<evidence type="ECO:0000313" key="2">
    <source>
        <dbReference type="EMBL" id="PIA33009.1"/>
    </source>
</evidence>
<protein>
    <submittedName>
        <fullName evidence="2">Uncharacterized protein</fullName>
    </submittedName>
</protein>
<sequence length="99" mass="11059">MNTGKENSSNNGCSGVRITVEQETIAEDNVVSLSKAQIAQRRRREKERAKQKGLLNSSNNETPTKSVARETSAGNNIVLLSNYQIAQRKRRENERSGQK</sequence>
<reference evidence="2 3" key="1">
    <citation type="submission" date="2017-09" db="EMBL/GenBank/DDBJ databases">
        <title>WGS assembly of Aquilegia coerulea Goldsmith.</title>
        <authorList>
            <person name="Hodges S."/>
            <person name="Kramer E."/>
            <person name="Nordborg M."/>
            <person name="Tomkins J."/>
            <person name="Borevitz J."/>
            <person name="Derieg N."/>
            <person name="Yan J."/>
            <person name="Mihaltcheva S."/>
            <person name="Hayes R.D."/>
            <person name="Rokhsar D."/>
        </authorList>
    </citation>
    <scope>NUCLEOTIDE SEQUENCE [LARGE SCALE GENOMIC DNA]</scope>
    <source>
        <strain evidence="3">cv. Goldsmith</strain>
    </source>
</reference>
<evidence type="ECO:0000313" key="3">
    <source>
        <dbReference type="Proteomes" id="UP000230069"/>
    </source>
</evidence>
<dbReference type="AlphaFoldDB" id="A0A2G5CP40"/>
<organism evidence="2 3">
    <name type="scientific">Aquilegia coerulea</name>
    <name type="common">Rocky mountain columbine</name>
    <dbReference type="NCBI Taxonomy" id="218851"/>
    <lineage>
        <taxon>Eukaryota</taxon>
        <taxon>Viridiplantae</taxon>
        <taxon>Streptophyta</taxon>
        <taxon>Embryophyta</taxon>
        <taxon>Tracheophyta</taxon>
        <taxon>Spermatophyta</taxon>
        <taxon>Magnoliopsida</taxon>
        <taxon>Ranunculales</taxon>
        <taxon>Ranunculaceae</taxon>
        <taxon>Thalictroideae</taxon>
        <taxon>Aquilegia</taxon>
    </lineage>
</organism>
<proteinExistence type="predicted"/>